<dbReference type="InterPro" id="IPR036865">
    <property type="entry name" value="CRAL-TRIO_dom_sf"/>
</dbReference>
<evidence type="ECO:0000256" key="1">
    <source>
        <dbReference type="SAM" id="MobiDB-lite"/>
    </source>
</evidence>
<evidence type="ECO:0000313" key="4">
    <source>
        <dbReference type="Proteomes" id="UP001153069"/>
    </source>
</evidence>
<keyword evidence="4" id="KW-1185">Reference proteome</keyword>
<dbReference type="InterPro" id="IPR051026">
    <property type="entry name" value="PI/PC_transfer"/>
</dbReference>
<dbReference type="AlphaFoldDB" id="A0A9N8EXE6"/>
<dbReference type="PANTHER" id="PTHR45657:SF1">
    <property type="entry name" value="CRAL-TRIO DOMAIN-CONTAINING PROTEIN YKL091C-RELATED"/>
    <property type="match status" value="1"/>
</dbReference>
<feature type="compositionally biased region" description="Basic residues" evidence="1">
    <location>
        <begin position="61"/>
        <end position="85"/>
    </location>
</feature>
<dbReference type="Gene3D" id="3.40.525.10">
    <property type="entry name" value="CRAL-TRIO lipid binding domain"/>
    <property type="match status" value="1"/>
</dbReference>
<feature type="region of interest" description="Disordered" evidence="1">
    <location>
        <begin position="61"/>
        <end position="95"/>
    </location>
</feature>
<organism evidence="3 4">
    <name type="scientific">Seminavis robusta</name>
    <dbReference type="NCBI Taxonomy" id="568900"/>
    <lineage>
        <taxon>Eukaryota</taxon>
        <taxon>Sar</taxon>
        <taxon>Stramenopiles</taxon>
        <taxon>Ochrophyta</taxon>
        <taxon>Bacillariophyta</taxon>
        <taxon>Bacillariophyceae</taxon>
        <taxon>Bacillariophycidae</taxon>
        <taxon>Naviculales</taxon>
        <taxon>Naviculaceae</taxon>
        <taxon>Seminavis</taxon>
    </lineage>
</organism>
<feature type="domain" description="CRAL-TRIO" evidence="2">
    <location>
        <begin position="215"/>
        <end position="366"/>
    </location>
</feature>
<dbReference type="Pfam" id="PF00650">
    <property type="entry name" value="CRAL_TRIO"/>
    <property type="match status" value="1"/>
</dbReference>
<dbReference type="PANTHER" id="PTHR45657">
    <property type="entry name" value="CRAL-TRIO DOMAIN-CONTAINING PROTEIN YKL091C-RELATED"/>
    <property type="match status" value="1"/>
</dbReference>
<sequence>MKSATFLVGAFVMGGSQWPPLASRKIISQGLPRNGMKSDERDPAGVESVFYQAKKIRKTQLARLARKTKPGSKNPGGKRRQRRQRGFLGGEQDPIPVGQRAVERMKQQISLPLELENDDKELEALATMRVLLEKDFQHLKDKTVVLPDGQECHVLTQFPDVYGDIRMLRFLRKDRAKNPVSASISYRKFLRWRRDNDVDLVRAQVEVYPYKVPSKLQVISNLLPCDFDGHSFEDSVLISLYVGQWQTSDLARLIIQDDNELSLQDFLLYWTYNFEPLHKQLHAKSAAQKTMVFVNANSDLDGFRIQQLSPSFISIVLKPWVQQLQANYPETAKRIDVIHPPRVVALLWKLITPLLSPGTVAKIRIR</sequence>
<evidence type="ECO:0000313" key="3">
    <source>
        <dbReference type="EMBL" id="CAB9527709.1"/>
    </source>
</evidence>
<proteinExistence type="predicted"/>
<dbReference type="Proteomes" id="UP001153069">
    <property type="component" value="Unassembled WGS sequence"/>
</dbReference>
<name>A0A9N8EXE6_9STRA</name>
<dbReference type="PROSITE" id="PS50191">
    <property type="entry name" value="CRAL_TRIO"/>
    <property type="match status" value="1"/>
</dbReference>
<protein>
    <submittedName>
        <fullName evidence="3">SEC14-like protein 1</fullName>
    </submittedName>
</protein>
<evidence type="ECO:0000259" key="2">
    <source>
        <dbReference type="PROSITE" id="PS50191"/>
    </source>
</evidence>
<dbReference type="SUPFAM" id="SSF52087">
    <property type="entry name" value="CRAL/TRIO domain"/>
    <property type="match status" value="1"/>
</dbReference>
<dbReference type="OrthoDB" id="2526284at2759"/>
<reference evidence="3" key="1">
    <citation type="submission" date="2020-06" db="EMBL/GenBank/DDBJ databases">
        <authorList>
            <consortium name="Plant Systems Biology data submission"/>
        </authorList>
    </citation>
    <scope>NUCLEOTIDE SEQUENCE</scope>
    <source>
        <strain evidence="3">D6</strain>
    </source>
</reference>
<dbReference type="InterPro" id="IPR001251">
    <property type="entry name" value="CRAL-TRIO_dom"/>
</dbReference>
<dbReference type="CDD" id="cd00170">
    <property type="entry name" value="SEC14"/>
    <property type="match status" value="1"/>
</dbReference>
<dbReference type="EMBL" id="CAICTM010002051">
    <property type="protein sequence ID" value="CAB9527709.1"/>
    <property type="molecule type" value="Genomic_DNA"/>
</dbReference>
<accession>A0A9N8EXE6</accession>
<gene>
    <name evidence="3" type="ORF">SEMRO_2053_G312670.1</name>
</gene>
<comment type="caution">
    <text evidence="3">The sequence shown here is derived from an EMBL/GenBank/DDBJ whole genome shotgun (WGS) entry which is preliminary data.</text>
</comment>